<protein>
    <submittedName>
        <fullName evidence="2">Uncharacterized protein</fullName>
    </submittedName>
</protein>
<gene>
    <name evidence="2" type="ORF">V8G54_026701</name>
</gene>
<feature type="region of interest" description="Disordered" evidence="1">
    <location>
        <begin position="101"/>
        <end position="125"/>
    </location>
</feature>
<reference evidence="2 3" key="1">
    <citation type="journal article" date="2023" name="Life. Sci Alliance">
        <title>Evolutionary insights into 3D genome organization and epigenetic landscape of Vigna mungo.</title>
        <authorList>
            <person name="Junaid A."/>
            <person name="Singh B."/>
            <person name="Bhatia S."/>
        </authorList>
    </citation>
    <scope>NUCLEOTIDE SEQUENCE [LARGE SCALE GENOMIC DNA]</scope>
    <source>
        <strain evidence="2">Urdbean</strain>
    </source>
</reference>
<keyword evidence="3" id="KW-1185">Reference proteome</keyword>
<proteinExistence type="predicted"/>
<dbReference type="Proteomes" id="UP001374535">
    <property type="component" value="Chromosome 8"/>
</dbReference>
<name>A0AAQ3RNF1_VIGMU</name>
<accession>A0AAQ3RNF1</accession>
<evidence type="ECO:0000256" key="1">
    <source>
        <dbReference type="SAM" id="MobiDB-lite"/>
    </source>
</evidence>
<organism evidence="2 3">
    <name type="scientific">Vigna mungo</name>
    <name type="common">Black gram</name>
    <name type="synonym">Phaseolus mungo</name>
    <dbReference type="NCBI Taxonomy" id="3915"/>
    <lineage>
        <taxon>Eukaryota</taxon>
        <taxon>Viridiplantae</taxon>
        <taxon>Streptophyta</taxon>
        <taxon>Embryophyta</taxon>
        <taxon>Tracheophyta</taxon>
        <taxon>Spermatophyta</taxon>
        <taxon>Magnoliopsida</taxon>
        <taxon>eudicotyledons</taxon>
        <taxon>Gunneridae</taxon>
        <taxon>Pentapetalae</taxon>
        <taxon>rosids</taxon>
        <taxon>fabids</taxon>
        <taxon>Fabales</taxon>
        <taxon>Fabaceae</taxon>
        <taxon>Papilionoideae</taxon>
        <taxon>50 kb inversion clade</taxon>
        <taxon>NPAAA clade</taxon>
        <taxon>indigoferoid/millettioid clade</taxon>
        <taxon>Phaseoleae</taxon>
        <taxon>Vigna</taxon>
    </lineage>
</organism>
<evidence type="ECO:0000313" key="3">
    <source>
        <dbReference type="Proteomes" id="UP001374535"/>
    </source>
</evidence>
<dbReference type="EMBL" id="CP144693">
    <property type="protein sequence ID" value="WVZ00632.1"/>
    <property type="molecule type" value="Genomic_DNA"/>
</dbReference>
<evidence type="ECO:0000313" key="2">
    <source>
        <dbReference type="EMBL" id="WVZ00632.1"/>
    </source>
</evidence>
<sequence>MMSTRTSPWIMATTLFSSPNPTATVSFSLSLSFSDSPNKTTQHKTHFSSLSRLYLHLTPDTVSEPDKSKATSASSLRSSHLSLSPAQWLFPMACRELVVGNLDPQRKRSGGLRTKQAGRGSCRGS</sequence>
<dbReference type="AlphaFoldDB" id="A0AAQ3RNF1"/>